<protein>
    <submittedName>
        <fullName evidence="1">Uncharacterized protein</fullName>
    </submittedName>
</protein>
<reference evidence="1" key="1">
    <citation type="submission" date="2022-03" db="EMBL/GenBank/DDBJ databases">
        <title>Sea Food Isolates.</title>
        <authorList>
            <person name="Li c."/>
        </authorList>
    </citation>
    <scope>NUCLEOTIDE SEQUENCE</scope>
    <source>
        <strain evidence="1">19PA01SH03</strain>
    </source>
</reference>
<gene>
    <name evidence="1" type="ORF">MRN70_14740</name>
</gene>
<name>A0AAU6ST62_UNCXX</name>
<evidence type="ECO:0000313" key="1">
    <source>
        <dbReference type="EMBL" id="XAG23205.1"/>
    </source>
</evidence>
<organism evidence="1">
    <name type="scientific">bacterium 19PA01SH03</name>
    <dbReference type="NCBI Taxonomy" id="2920705"/>
    <lineage>
        <taxon>Bacteria</taxon>
    </lineage>
</organism>
<accession>A0AAU6ST62</accession>
<dbReference type="EMBL" id="CP095339">
    <property type="protein sequence ID" value="XAG23205.1"/>
    <property type="molecule type" value="Genomic_DNA"/>
</dbReference>
<dbReference type="AlphaFoldDB" id="A0AAU6ST62"/>
<proteinExistence type="predicted"/>
<sequence length="213" mass="23206">MHYKSIALALIASLGLMGCQNTSLTKTKETKRSYAVFDLKVADNISSTDMAKAIKTALQSNTSSVKITEDLPPYPLPKESPRFQLVNPFAGNSALSALAGGAVRMPTCDGALVYAQATDSSMNSHGENTQFYTCLWQYEGGYHVDIYTQFDIVTGGLENLGRDLVRGVMGDSSQFIPRTIASIRDNLNALNAETTLVTAYPSDFETLIKERQM</sequence>
<dbReference type="PROSITE" id="PS51257">
    <property type="entry name" value="PROKAR_LIPOPROTEIN"/>
    <property type="match status" value="1"/>
</dbReference>